<dbReference type="AlphaFoldDB" id="A0AAV6TUB5"/>
<evidence type="ECO:0000313" key="7">
    <source>
        <dbReference type="Proteomes" id="UP000827092"/>
    </source>
</evidence>
<reference evidence="6 7" key="1">
    <citation type="journal article" date="2022" name="Nat. Ecol. Evol.">
        <title>A masculinizing supergene underlies an exaggerated male reproductive morph in a spider.</title>
        <authorList>
            <person name="Hendrickx F."/>
            <person name="De Corte Z."/>
            <person name="Sonet G."/>
            <person name="Van Belleghem S.M."/>
            <person name="Kostlbacher S."/>
            <person name="Vangestel C."/>
        </authorList>
    </citation>
    <scope>NUCLEOTIDE SEQUENCE [LARGE SCALE GENOMIC DNA]</scope>
    <source>
        <strain evidence="6">W744_W776</strain>
    </source>
</reference>
<dbReference type="Gene3D" id="3.10.50.10">
    <property type="match status" value="1"/>
</dbReference>
<keyword evidence="2 3" id="KW-0326">Glycosidase</keyword>
<feature type="domain" description="GH18" evidence="5">
    <location>
        <begin position="55"/>
        <end position="413"/>
    </location>
</feature>
<dbReference type="SUPFAM" id="SSF54556">
    <property type="entry name" value="Chitinase insertion domain"/>
    <property type="match status" value="1"/>
</dbReference>
<accession>A0AAV6TUB5</accession>
<keyword evidence="1 3" id="KW-0378">Hydrolase</keyword>
<dbReference type="Proteomes" id="UP000827092">
    <property type="component" value="Unassembled WGS sequence"/>
</dbReference>
<dbReference type="Pfam" id="PF00704">
    <property type="entry name" value="Glyco_hydro_18"/>
    <property type="match status" value="1"/>
</dbReference>
<dbReference type="PROSITE" id="PS01095">
    <property type="entry name" value="GH18_1"/>
    <property type="match status" value="1"/>
</dbReference>
<organism evidence="6 7">
    <name type="scientific">Oedothorax gibbosus</name>
    <dbReference type="NCBI Taxonomy" id="931172"/>
    <lineage>
        <taxon>Eukaryota</taxon>
        <taxon>Metazoa</taxon>
        <taxon>Ecdysozoa</taxon>
        <taxon>Arthropoda</taxon>
        <taxon>Chelicerata</taxon>
        <taxon>Arachnida</taxon>
        <taxon>Araneae</taxon>
        <taxon>Araneomorphae</taxon>
        <taxon>Entelegynae</taxon>
        <taxon>Araneoidea</taxon>
        <taxon>Linyphiidae</taxon>
        <taxon>Erigoninae</taxon>
        <taxon>Oedothorax</taxon>
    </lineage>
</organism>
<gene>
    <name evidence="6" type="ORF">JTE90_006942</name>
</gene>
<dbReference type="FunFam" id="3.10.50.10:FF:000008">
    <property type="entry name" value="Chitinase 11"/>
    <property type="match status" value="1"/>
</dbReference>
<evidence type="ECO:0000256" key="1">
    <source>
        <dbReference type="ARBA" id="ARBA00022801"/>
    </source>
</evidence>
<evidence type="ECO:0000313" key="6">
    <source>
        <dbReference type="EMBL" id="KAG8175070.1"/>
    </source>
</evidence>
<dbReference type="InterPro" id="IPR001579">
    <property type="entry name" value="Glyco_hydro_18_chit_AS"/>
</dbReference>
<name>A0AAV6TUB5_9ARAC</name>
<dbReference type="PANTHER" id="PTHR11177:SF317">
    <property type="entry name" value="CHITINASE 12-RELATED"/>
    <property type="match status" value="1"/>
</dbReference>
<evidence type="ECO:0000256" key="2">
    <source>
        <dbReference type="ARBA" id="ARBA00023295"/>
    </source>
</evidence>
<dbReference type="SMART" id="SM00636">
    <property type="entry name" value="Glyco_18"/>
    <property type="match status" value="1"/>
</dbReference>
<dbReference type="InterPro" id="IPR029070">
    <property type="entry name" value="Chitinase_insertion_sf"/>
</dbReference>
<dbReference type="Gene3D" id="3.20.20.80">
    <property type="entry name" value="Glycosidases"/>
    <property type="match status" value="1"/>
</dbReference>
<dbReference type="SUPFAM" id="SSF51445">
    <property type="entry name" value="(Trans)glycosidases"/>
    <property type="match status" value="1"/>
</dbReference>
<proteinExistence type="inferred from homology"/>
<dbReference type="GO" id="GO:0005576">
    <property type="term" value="C:extracellular region"/>
    <property type="evidence" value="ECO:0007669"/>
    <property type="project" value="TreeGrafter"/>
</dbReference>
<dbReference type="InterPro" id="IPR011583">
    <property type="entry name" value="Chitinase_II/V-like_cat"/>
</dbReference>
<dbReference type="PANTHER" id="PTHR11177">
    <property type="entry name" value="CHITINASE"/>
    <property type="match status" value="1"/>
</dbReference>
<dbReference type="PROSITE" id="PS51910">
    <property type="entry name" value="GH18_2"/>
    <property type="match status" value="1"/>
</dbReference>
<evidence type="ECO:0000256" key="3">
    <source>
        <dbReference type="RuleBase" id="RU000489"/>
    </source>
</evidence>
<evidence type="ECO:0000259" key="5">
    <source>
        <dbReference type="PROSITE" id="PS51910"/>
    </source>
</evidence>
<dbReference type="GO" id="GO:0006032">
    <property type="term" value="P:chitin catabolic process"/>
    <property type="evidence" value="ECO:0007669"/>
    <property type="project" value="UniProtKB-ARBA"/>
</dbReference>
<dbReference type="InterPro" id="IPR001223">
    <property type="entry name" value="Glyco_hydro18_cat"/>
</dbReference>
<dbReference type="GO" id="GO:0004568">
    <property type="term" value="F:chitinase activity"/>
    <property type="evidence" value="ECO:0007669"/>
    <property type="project" value="UniProtKB-ARBA"/>
</dbReference>
<dbReference type="GO" id="GO:0005975">
    <property type="term" value="P:carbohydrate metabolic process"/>
    <property type="evidence" value="ECO:0007669"/>
    <property type="project" value="InterPro"/>
</dbReference>
<dbReference type="GO" id="GO:0008061">
    <property type="term" value="F:chitin binding"/>
    <property type="evidence" value="ECO:0007669"/>
    <property type="project" value="InterPro"/>
</dbReference>
<comment type="caution">
    <text evidence="6">The sequence shown here is derived from an EMBL/GenBank/DDBJ whole genome shotgun (WGS) entry which is preliminary data.</text>
</comment>
<keyword evidence="7" id="KW-1185">Reference proteome</keyword>
<dbReference type="EMBL" id="JAFNEN010001081">
    <property type="protein sequence ID" value="KAG8175070.1"/>
    <property type="molecule type" value="Genomic_DNA"/>
</dbReference>
<evidence type="ECO:0000256" key="4">
    <source>
        <dbReference type="RuleBase" id="RU004453"/>
    </source>
</evidence>
<protein>
    <recommendedName>
        <fullName evidence="5">GH18 domain-containing protein</fullName>
    </recommendedName>
</protein>
<sequence length="415" mass="46369">MRKFTSHPTVVSKRTVQLIIWHTEMAKTFVHLLFALILFKYVDTSAQDFQTCEKANVAGKLLDSAHDFISKAKESIAGHCDGLPKYKVIVVGDPKSDLGGFGNLDGYKHFNDLKLKNPKLKTLLAIGGWSAGSEPFSRMASDVGNRTRFVESVAPFLQNYGFDGLDLDWEYPGSNGGNPEDKQNFVILLQELKTNLKAQGLLLTAAVPKRKLAIDRGYDILALSKELDFINLMTYNFHGYGYQENETGMHTPIFEDKEAIKAESTVNFTVDYWLKGGAPKDKLLMGLSLRAKSYTLSKEEQNGIGAPTVGPGHEGPYTRQAGTLGFNEICVNLTRNSWNSVYDSNARAPYAYKGDQWVSYDDMNSFNSKIDYVIEKGLGGVMLWSIDTDDFTGYCYGKKYYLLNTVANRLIPRNN</sequence>
<dbReference type="InterPro" id="IPR050314">
    <property type="entry name" value="Glycosyl_Hydrlase_18"/>
</dbReference>
<dbReference type="InterPro" id="IPR017853">
    <property type="entry name" value="GH"/>
</dbReference>
<comment type="similarity">
    <text evidence="4">Belongs to the glycosyl hydrolase 18 family.</text>
</comment>